<sequence length="331" mass="37978">MKKTVGKFVRRKKAEKPRVTDAPETEHKVNHGASKELAEGDMLTDLDMLYMAMAEVDKVRHFNTFCYSLNITSLNTLLDYNSKDSTILDPAEIDIIKERIEHKYFNFKDLTKFREGVEFERDEKRITRKYKQSKLVETCEIKNIPIIQKKDVAVTRNLKYGPYAGQVCEAQWTNLMAEKVCLRYDEFKEHEFLHEAEMANVLRHKDILAFHGVVIASSYSPSLALVVEFAEYGSLLQSVQHHTVERLCKFTIQAATALEHVEKKKVIHQSVKSFNCLVVADHQLKLAGIGACRFESEVTKDSQVSSYIQADVVYMFANLFAGSFASYLRTI</sequence>
<organism evidence="4 5">
    <name type="scientific">Desmophyllum pertusum</name>
    <dbReference type="NCBI Taxonomy" id="174260"/>
    <lineage>
        <taxon>Eukaryota</taxon>
        <taxon>Metazoa</taxon>
        <taxon>Cnidaria</taxon>
        <taxon>Anthozoa</taxon>
        <taxon>Hexacorallia</taxon>
        <taxon>Scleractinia</taxon>
        <taxon>Caryophylliina</taxon>
        <taxon>Caryophylliidae</taxon>
        <taxon>Desmophyllum</taxon>
    </lineage>
</organism>
<accession>A0A9W9ZM23</accession>
<dbReference type="InterPro" id="IPR011009">
    <property type="entry name" value="Kinase-like_dom_sf"/>
</dbReference>
<evidence type="ECO:0000256" key="1">
    <source>
        <dbReference type="ARBA" id="ARBA00022741"/>
    </source>
</evidence>
<dbReference type="Gene3D" id="1.10.510.10">
    <property type="entry name" value="Transferase(Phosphotransferase) domain 1"/>
    <property type="match status" value="1"/>
</dbReference>
<dbReference type="Proteomes" id="UP001163046">
    <property type="component" value="Unassembled WGS sequence"/>
</dbReference>
<dbReference type="InterPro" id="IPR001245">
    <property type="entry name" value="Ser-Thr/Tyr_kinase_cat_dom"/>
</dbReference>
<dbReference type="OrthoDB" id="1915767at2759"/>
<keyword evidence="2" id="KW-0067">ATP-binding</keyword>
<dbReference type="InterPro" id="IPR000719">
    <property type="entry name" value="Prot_kinase_dom"/>
</dbReference>
<feature type="domain" description="Protein kinase" evidence="3">
    <location>
        <begin position="152"/>
        <end position="331"/>
    </location>
</feature>
<evidence type="ECO:0000256" key="2">
    <source>
        <dbReference type="ARBA" id="ARBA00022840"/>
    </source>
</evidence>
<dbReference type="GO" id="GO:0005524">
    <property type="term" value="F:ATP binding"/>
    <property type="evidence" value="ECO:0007669"/>
    <property type="project" value="UniProtKB-KW"/>
</dbReference>
<dbReference type="SMART" id="SM00219">
    <property type="entry name" value="TyrKc"/>
    <property type="match status" value="1"/>
</dbReference>
<dbReference type="AlphaFoldDB" id="A0A9W9ZM23"/>
<dbReference type="Pfam" id="PF07714">
    <property type="entry name" value="PK_Tyr_Ser-Thr"/>
    <property type="match status" value="1"/>
</dbReference>
<gene>
    <name evidence="4" type="ORF">OS493_028095</name>
</gene>
<dbReference type="SUPFAM" id="SSF56112">
    <property type="entry name" value="Protein kinase-like (PK-like)"/>
    <property type="match status" value="1"/>
</dbReference>
<evidence type="ECO:0000313" key="5">
    <source>
        <dbReference type="Proteomes" id="UP001163046"/>
    </source>
</evidence>
<evidence type="ECO:0000313" key="4">
    <source>
        <dbReference type="EMBL" id="KAJ7383419.1"/>
    </source>
</evidence>
<name>A0A9W9ZM23_9CNID</name>
<dbReference type="PROSITE" id="PS50011">
    <property type="entry name" value="PROTEIN_KINASE_DOM"/>
    <property type="match status" value="1"/>
</dbReference>
<dbReference type="InterPro" id="IPR020635">
    <property type="entry name" value="Tyr_kinase_cat_dom"/>
</dbReference>
<keyword evidence="1" id="KW-0547">Nucleotide-binding</keyword>
<dbReference type="InterPro" id="IPR050198">
    <property type="entry name" value="Non-receptor_tyrosine_kinases"/>
</dbReference>
<proteinExistence type="predicted"/>
<comment type="caution">
    <text evidence="4">The sequence shown here is derived from an EMBL/GenBank/DDBJ whole genome shotgun (WGS) entry which is preliminary data.</text>
</comment>
<dbReference type="GO" id="GO:0004713">
    <property type="term" value="F:protein tyrosine kinase activity"/>
    <property type="evidence" value="ECO:0007669"/>
    <property type="project" value="InterPro"/>
</dbReference>
<protein>
    <recommendedName>
        <fullName evidence="3">Protein kinase domain-containing protein</fullName>
    </recommendedName>
</protein>
<evidence type="ECO:0000259" key="3">
    <source>
        <dbReference type="PROSITE" id="PS50011"/>
    </source>
</evidence>
<reference evidence="4" key="1">
    <citation type="submission" date="2023-01" db="EMBL/GenBank/DDBJ databases">
        <title>Genome assembly of the deep-sea coral Lophelia pertusa.</title>
        <authorList>
            <person name="Herrera S."/>
            <person name="Cordes E."/>
        </authorList>
    </citation>
    <scope>NUCLEOTIDE SEQUENCE</scope>
    <source>
        <strain evidence="4">USNM1676648</strain>
        <tissue evidence="4">Polyp</tissue>
    </source>
</reference>
<dbReference type="PANTHER" id="PTHR24418">
    <property type="entry name" value="TYROSINE-PROTEIN KINASE"/>
    <property type="match status" value="1"/>
</dbReference>
<keyword evidence="5" id="KW-1185">Reference proteome</keyword>
<dbReference type="EMBL" id="MU825899">
    <property type="protein sequence ID" value="KAJ7383419.1"/>
    <property type="molecule type" value="Genomic_DNA"/>
</dbReference>